<protein>
    <recommendedName>
        <fullName evidence="7">ABC transmembrane type-1 domain-containing protein</fullName>
    </recommendedName>
</protein>
<name>A0A2V1JQ25_EUBRA</name>
<feature type="transmembrane region" description="Helical" evidence="6">
    <location>
        <begin position="87"/>
        <end position="115"/>
    </location>
</feature>
<dbReference type="PROSITE" id="PS50928">
    <property type="entry name" value="ABC_TM1"/>
    <property type="match status" value="1"/>
</dbReference>
<dbReference type="GO" id="GO:0005886">
    <property type="term" value="C:plasma membrane"/>
    <property type="evidence" value="ECO:0007669"/>
    <property type="project" value="UniProtKB-SubCell"/>
</dbReference>
<dbReference type="EMBL" id="JRFU01000121">
    <property type="protein sequence ID" value="PWE86269.1"/>
    <property type="molecule type" value="Genomic_DNA"/>
</dbReference>
<evidence type="ECO:0000256" key="5">
    <source>
        <dbReference type="ARBA" id="ARBA00023136"/>
    </source>
</evidence>
<keyword evidence="5 6" id="KW-0472">Membrane</keyword>
<comment type="similarity">
    <text evidence="6">Belongs to the binding-protein-dependent transport system permease family.</text>
</comment>
<dbReference type="Gene3D" id="1.10.3720.10">
    <property type="entry name" value="MetI-like"/>
    <property type="match status" value="1"/>
</dbReference>
<dbReference type="PANTHER" id="PTHR30177:SF4">
    <property type="entry name" value="OSMOPROTECTANT IMPORT PERMEASE PROTEIN OSMW"/>
    <property type="match status" value="1"/>
</dbReference>
<feature type="transmembrane region" description="Helical" evidence="6">
    <location>
        <begin position="59"/>
        <end position="81"/>
    </location>
</feature>
<keyword evidence="9" id="KW-1185">Reference proteome</keyword>
<feature type="domain" description="ABC transmembrane type-1" evidence="7">
    <location>
        <begin position="19"/>
        <end position="202"/>
    </location>
</feature>
<reference evidence="8 9" key="1">
    <citation type="submission" date="2014-09" db="EMBL/GenBank/DDBJ databases">
        <title>Butyrate-producing bacteria isolated from human gut.</title>
        <authorList>
            <person name="Zhang Q."/>
            <person name="Zhao L."/>
        </authorList>
    </citation>
    <scope>NUCLEOTIDE SEQUENCE [LARGE SCALE GENOMIC DNA]</scope>
    <source>
        <strain evidence="8 9">21</strain>
    </source>
</reference>
<dbReference type="CDD" id="cd06261">
    <property type="entry name" value="TM_PBP2"/>
    <property type="match status" value="1"/>
</dbReference>
<dbReference type="InterPro" id="IPR051204">
    <property type="entry name" value="ABC_transp_perm/SBD"/>
</dbReference>
<feature type="transmembrane region" description="Helical" evidence="6">
    <location>
        <begin position="149"/>
        <end position="173"/>
    </location>
</feature>
<keyword evidence="2 6" id="KW-0813">Transport</keyword>
<dbReference type="GO" id="GO:0055085">
    <property type="term" value="P:transmembrane transport"/>
    <property type="evidence" value="ECO:0007669"/>
    <property type="project" value="InterPro"/>
</dbReference>
<dbReference type="PANTHER" id="PTHR30177">
    <property type="entry name" value="GLYCINE BETAINE/L-PROLINE TRANSPORT SYSTEM PERMEASE PROTEIN PROW"/>
    <property type="match status" value="1"/>
</dbReference>
<comment type="caution">
    <text evidence="8">The sequence shown here is derived from an EMBL/GenBank/DDBJ whole genome shotgun (WGS) entry which is preliminary data.</text>
</comment>
<proteinExistence type="inferred from homology"/>
<keyword evidence="3 6" id="KW-0812">Transmembrane</keyword>
<dbReference type="InterPro" id="IPR000515">
    <property type="entry name" value="MetI-like"/>
</dbReference>
<evidence type="ECO:0000256" key="4">
    <source>
        <dbReference type="ARBA" id="ARBA00022989"/>
    </source>
</evidence>
<dbReference type="Pfam" id="PF00528">
    <property type="entry name" value="BPD_transp_1"/>
    <property type="match status" value="1"/>
</dbReference>
<dbReference type="GO" id="GO:0031460">
    <property type="term" value="P:glycine betaine transport"/>
    <property type="evidence" value="ECO:0007669"/>
    <property type="project" value="TreeGrafter"/>
</dbReference>
<evidence type="ECO:0000256" key="1">
    <source>
        <dbReference type="ARBA" id="ARBA00004141"/>
    </source>
</evidence>
<feature type="transmembrane region" description="Helical" evidence="6">
    <location>
        <begin position="179"/>
        <end position="201"/>
    </location>
</feature>
<sequence length="209" mass="22187">MQAYVEYFQTHGQEYLHMIWQHVYLSLLAVAIAAAIGIPCGILCLRVPKVKKILTTGFSALRIIPSLAVLVILIPIMGVGVKPALTALVILAIPPILIQTTLAFSQVPAFMLEVADAMGMDKKRKFRQVEVPLAMPGIISGIRMAMSEVIASATLAAYIGAGGLGILIFNGINLLKTEYLVIGGGTVAVITMLCSMGLGAIQKKLSRAA</sequence>
<evidence type="ECO:0000313" key="8">
    <source>
        <dbReference type="EMBL" id="PWE86269.1"/>
    </source>
</evidence>
<dbReference type="SUPFAM" id="SSF161098">
    <property type="entry name" value="MetI-like"/>
    <property type="match status" value="1"/>
</dbReference>
<accession>A0A2V1JQ25</accession>
<evidence type="ECO:0000256" key="2">
    <source>
        <dbReference type="ARBA" id="ARBA00022448"/>
    </source>
</evidence>
<evidence type="ECO:0000256" key="3">
    <source>
        <dbReference type="ARBA" id="ARBA00022692"/>
    </source>
</evidence>
<evidence type="ECO:0000313" key="9">
    <source>
        <dbReference type="Proteomes" id="UP000245288"/>
    </source>
</evidence>
<dbReference type="Proteomes" id="UP000245288">
    <property type="component" value="Unassembled WGS sequence"/>
</dbReference>
<evidence type="ECO:0000256" key="6">
    <source>
        <dbReference type="RuleBase" id="RU363032"/>
    </source>
</evidence>
<organism evidence="8 9">
    <name type="scientific">Eubacterium ramulus</name>
    <dbReference type="NCBI Taxonomy" id="39490"/>
    <lineage>
        <taxon>Bacteria</taxon>
        <taxon>Bacillati</taxon>
        <taxon>Bacillota</taxon>
        <taxon>Clostridia</taxon>
        <taxon>Eubacteriales</taxon>
        <taxon>Eubacteriaceae</taxon>
        <taxon>Eubacterium</taxon>
    </lineage>
</organism>
<comment type="subcellular location">
    <subcellularLocation>
        <location evidence="6">Cell membrane</location>
        <topology evidence="6">Multi-pass membrane protein</topology>
    </subcellularLocation>
    <subcellularLocation>
        <location evidence="1">Membrane</location>
        <topology evidence="1">Multi-pass membrane protein</topology>
    </subcellularLocation>
</comment>
<keyword evidence="4 6" id="KW-1133">Transmembrane helix</keyword>
<feature type="transmembrane region" description="Helical" evidence="6">
    <location>
        <begin position="23"/>
        <end position="47"/>
    </location>
</feature>
<evidence type="ECO:0000259" key="7">
    <source>
        <dbReference type="PROSITE" id="PS50928"/>
    </source>
</evidence>
<dbReference type="InterPro" id="IPR035906">
    <property type="entry name" value="MetI-like_sf"/>
</dbReference>
<gene>
    <name evidence="8" type="ORF">LG34_11235</name>
</gene>
<dbReference type="AlphaFoldDB" id="A0A2V1JQ25"/>